<dbReference type="EMBL" id="UAUR01000008">
    <property type="protein sequence ID" value="SPZ88799.1"/>
    <property type="molecule type" value="Genomic_DNA"/>
</dbReference>
<proteinExistence type="predicted"/>
<protein>
    <submittedName>
        <fullName evidence="1">IS630 transposase</fullName>
    </submittedName>
</protein>
<sequence length="54" mass="6181">MPIIAPISRDERCLMEKAIHKTHDKSMFCALIILTMPLSGKRPEKYVAEGLFYS</sequence>
<gene>
    <name evidence="1" type="ORF">NCTC8576_04792</name>
</gene>
<dbReference type="Proteomes" id="UP000251799">
    <property type="component" value="Unassembled WGS sequence"/>
</dbReference>
<accession>A0A2X2HDE4</accession>
<dbReference type="AlphaFoldDB" id="A0A2X2HDE4"/>
<organism evidence="1 2">
    <name type="scientific">Shigella boydii</name>
    <dbReference type="NCBI Taxonomy" id="621"/>
    <lineage>
        <taxon>Bacteria</taxon>
        <taxon>Pseudomonadati</taxon>
        <taxon>Pseudomonadota</taxon>
        <taxon>Gammaproteobacteria</taxon>
        <taxon>Enterobacterales</taxon>
        <taxon>Enterobacteriaceae</taxon>
        <taxon>Shigella</taxon>
    </lineage>
</organism>
<evidence type="ECO:0000313" key="2">
    <source>
        <dbReference type="Proteomes" id="UP000251799"/>
    </source>
</evidence>
<evidence type="ECO:0000313" key="1">
    <source>
        <dbReference type="EMBL" id="SPZ88799.1"/>
    </source>
</evidence>
<name>A0A2X2HDE4_SHIBO</name>
<reference evidence="1 2" key="1">
    <citation type="submission" date="2018-06" db="EMBL/GenBank/DDBJ databases">
        <authorList>
            <consortium name="Pathogen Informatics"/>
            <person name="Doyle S."/>
        </authorList>
    </citation>
    <scope>NUCLEOTIDE SEQUENCE [LARGE SCALE GENOMIC DNA]</scope>
    <source>
        <strain evidence="1 2">NCTC8576</strain>
    </source>
</reference>